<dbReference type="PANTHER" id="PTHR32092:SF5">
    <property type="entry name" value="6-PHOSPHO-BETA-GLUCOSIDASE"/>
    <property type="match status" value="1"/>
</dbReference>
<proteinExistence type="inferred from homology"/>
<keyword evidence="11" id="KW-0408">Iron</keyword>
<evidence type="ECO:0000313" key="15">
    <source>
        <dbReference type="EMBL" id="QOV19923.1"/>
    </source>
</evidence>
<keyword evidence="8 13" id="KW-0326">Glycosidase</keyword>
<dbReference type="InterPro" id="IPR015955">
    <property type="entry name" value="Lactate_DH/Glyco_Ohase_4_C"/>
</dbReference>
<evidence type="ECO:0000256" key="10">
    <source>
        <dbReference type="PIRSR" id="PIRSR601088-2"/>
    </source>
</evidence>
<evidence type="ECO:0000259" key="14">
    <source>
        <dbReference type="Pfam" id="PF11975"/>
    </source>
</evidence>
<keyword evidence="11" id="KW-0170">Cobalt</keyword>
<dbReference type="SUPFAM" id="SSF56327">
    <property type="entry name" value="LDH C-terminal domain-like"/>
    <property type="match status" value="1"/>
</dbReference>
<dbReference type="EMBL" id="CP063304">
    <property type="protein sequence ID" value="QOV19923.1"/>
    <property type="molecule type" value="Genomic_DNA"/>
</dbReference>
<dbReference type="PRINTS" id="PR00732">
    <property type="entry name" value="GLHYDRLASE4"/>
</dbReference>
<dbReference type="Gene3D" id="3.90.110.10">
    <property type="entry name" value="Lactate dehydrogenase/glycoside hydrolase, family 4, C-terminal"/>
    <property type="match status" value="1"/>
</dbReference>
<evidence type="ECO:0000256" key="7">
    <source>
        <dbReference type="ARBA" id="ARBA00023277"/>
    </source>
</evidence>
<dbReference type="KEGG" id="bliq:INP51_02870"/>
<evidence type="ECO:0000256" key="1">
    <source>
        <dbReference type="ARBA" id="ARBA00010141"/>
    </source>
</evidence>
<dbReference type="PANTHER" id="PTHR32092">
    <property type="entry name" value="6-PHOSPHO-BETA-GLUCOSIDASE-RELATED"/>
    <property type="match status" value="1"/>
</dbReference>
<keyword evidence="3 11" id="KW-0479">Metal-binding</keyword>
<comment type="similarity">
    <text evidence="1 13">Belongs to the glycosyl hydrolase 4 family.</text>
</comment>
<gene>
    <name evidence="15" type="ORF">INP51_02870</name>
</gene>
<keyword evidence="11" id="KW-0533">Nickel</keyword>
<keyword evidence="16" id="KW-1185">Reference proteome</keyword>
<feature type="binding site" evidence="11">
    <location>
        <position position="172"/>
    </location>
    <ligand>
        <name>Mn(2+)</name>
        <dbReference type="ChEBI" id="CHEBI:29035"/>
    </ligand>
</feature>
<dbReference type="Gene3D" id="3.40.50.720">
    <property type="entry name" value="NAD(P)-binding Rossmann-like Domain"/>
    <property type="match status" value="1"/>
</dbReference>
<evidence type="ECO:0000256" key="4">
    <source>
        <dbReference type="ARBA" id="ARBA00022801"/>
    </source>
</evidence>
<evidence type="ECO:0000256" key="2">
    <source>
        <dbReference type="ARBA" id="ARBA00011881"/>
    </source>
</evidence>
<dbReference type="GO" id="GO:0008706">
    <property type="term" value="F:6-phospho-beta-glucosidase activity"/>
    <property type="evidence" value="ECO:0007669"/>
    <property type="project" value="UniProtKB-EC"/>
</dbReference>
<keyword evidence="6 11" id="KW-0464">Manganese</keyword>
<evidence type="ECO:0000256" key="6">
    <source>
        <dbReference type="ARBA" id="ARBA00023211"/>
    </source>
</evidence>
<protein>
    <recommendedName>
        <fullName evidence="9">6-phospho-beta-glucosidase</fullName>
        <ecNumber evidence="9">3.2.1.86</ecNumber>
    </recommendedName>
</protein>
<name>A0A7M2RHV7_9FIRM</name>
<dbReference type="InterPro" id="IPR001088">
    <property type="entry name" value="Glyco_hydro_4"/>
</dbReference>
<comment type="subunit">
    <text evidence="2">Homotetramer.</text>
</comment>
<dbReference type="GO" id="GO:0005975">
    <property type="term" value="P:carbohydrate metabolic process"/>
    <property type="evidence" value="ECO:0007669"/>
    <property type="project" value="InterPro"/>
</dbReference>
<evidence type="ECO:0000256" key="3">
    <source>
        <dbReference type="ARBA" id="ARBA00022723"/>
    </source>
</evidence>
<dbReference type="Pfam" id="PF02056">
    <property type="entry name" value="Glyco_hydro_4"/>
    <property type="match status" value="1"/>
</dbReference>
<evidence type="ECO:0000256" key="12">
    <source>
        <dbReference type="PIRSR" id="PIRSR601088-4"/>
    </source>
</evidence>
<dbReference type="AlphaFoldDB" id="A0A7M2RHV7"/>
<dbReference type="SUPFAM" id="SSF51735">
    <property type="entry name" value="NAD(P)-binding Rossmann-fold domains"/>
    <property type="match status" value="1"/>
</dbReference>
<evidence type="ECO:0000256" key="9">
    <source>
        <dbReference type="ARBA" id="ARBA00066487"/>
    </source>
</evidence>
<evidence type="ECO:0000313" key="16">
    <source>
        <dbReference type="Proteomes" id="UP000593601"/>
    </source>
</evidence>
<dbReference type="Pfam" id="PF11975">
    <property type="entry name" value="Glyco_hydro_4C"/>
    <property type="match status" value="1"/>
</dbReference>
<dbReference type="CDD" id="cd05296">
    <property type="entry name" value="GH4_P_beta_glucosidase"/>
    <property type="match status" value="1"/>
</dbReference>
<dbReference type="InterPro" id="IPR022616">
    <property type="entry name" value="Glyco_hydro_4_C"/>
</dbReference>
<feature type="site" description="Increases basicity of active site Tyr" evidence="12">
    <location>
        <position position="112"/>
    </location>
</feature>
<evidence type="ECO:0000256" key="11">
    <source>
        <dbReference type="PIRSR" id="PIRSR601088-3"/>
    </source>
</evidence>
<evidence type="ECO:0000256" key="13">
    <source>
        <dbReference type="RuleBase" id="RU361152"/>
    </source>
</evidence>
<dbReference type="InterPro" id="IPR036291">
    <property type="entry name" value="NAD(P)-bd_dom_sf"/>
</dbReference>
<comment type="cofactor">
    <cofactor evidence="13">
        <name>NAD(+)</name>
        <dbReference type="ChEBI" id="CHEBI:57540"/>
    </cofactor>
    <text evidence="13">Binds 1 NAD(+) per subunit.</text>
</comment>
<dbReference type="FunFam" id="3.40.50.720:FF:000163">
    <property type="entry name" value="6-phospho-beta-glucosidase"/>
    <property type="match status" value="1"/>
</dbReference>
<dbReference type="GO" id="GO:0016616">
    <property type="term" value="F:oxidoreductase activity, acting on the CH-OH group of donors, NAD or NADP as acceptor"/>
    <property type="evidence" value="ECO:0007669"/>
    <property type="project" value="InterPro"/>
</dbReference>
<accession>A0A7M2RHV7</accession>
<evidence type="ECO:0000256" key="8">
    <source>
        <dbReference type="ARBA" id="ARBA00023295"/>
    </source>
</evidence>
<dbReference type="GO" id="GO:0046872">
    <property type="term" value="F:metal ion binding"/>
    <property type="evidence" value="ECO:0007669"/>
    <property type="project" value="UniProtKB-KW"/>
</dbReference>
<keyword evidence="7" id="KW-0119">Carbohydrate metabolism</keyword>
<dbReference type="EC" id="3.2.1.86" evidence="9"/>
<keyword evidence="5 13" id="KW-0520">NAD</keyword>
<organism evidence="15 16">
    <name type="scientific">Blautia liquoris</name>
    <dbReference type="NCBI Taxonomy" id="2779518"/>
    <lineage>
        <taxon>Bacteria</taxon>
        <taxon>Bacillati</taxon>
        <taxon>Bacillota</taxon>
        <taxon>Clostridia</taxon>
        <taxon>Lachnospirales</taxon>
        <taxon>Lachnospiraceae</taxon>
        <taxon>Blautia</taxon>
    </lineage>
</organism>
<feature type="binding site" evidence="11">
    <location>
        <position position="202"/>
    </location>
    <ligand>
        <name>Mn(2+)</name>
        <dbReference type="ChEBI" id="CHEBI:29035"/>
    </ligand>
</feature>
<keyword evidence="4 13" id="KW-0378">Hydrolase</keyword>
<feature type="binding site" evidence="10">
    <location>
        <position position="96"/>
    </location>
    <ligand>
        <name>substrate</name>
    </ligand>
</feature>
<evidence type="ECO:0000256" key="5">
    <source>
        <dbReference type="ARBA" id="ARBA00023027"/>
    </source>
</evidence>
<feature type="binding site" evidence="10">
    <location>
        <position position="150"/>
    </location>
    <ligand>
        <name>substrate</name>
    </ligand>
</feature>
<dbReference type="RefSeq" id="WP_193736243.1">
    <property type="nucleotide sequence ID" value="NZ_CP063304.1"/>
</dbReference>
<sequence>MEKGIKIVTIGGGSSYTPELVDGFLKRYDSLPVRELWLVDVPEGEHKMQVVAGLARRMVKRAGVPMEIHTTLDRRTALKDAEFVTTQLRVGQLQARIKDERIPISHGILGQETNGAGGLFKGLRTIPVIMDICRDMQELCPKAWLINFTNPVGMVMEGIHKYTDFHKIIGLCNVPIGMHRAIAELLGRRMDEVQVTFGGLNHMVFATKVIVDDKDVTKEVLKLWGGQSVKNIKGVVWNPDFIEELGVLPCSYHRYYYMTKEYLQEEQEKFEKHEVRAEFVKGVEEELFKLYENPSLDQKPKLLEERGGAYYSDAACNLINSIYNDKRDIQVVNTVNHGAIENFEDDEVVEVSCVITKNGPVPQKVGRLPKAVNGLIQQIKSFEAAGSAAAVTGDRKKALLALMINPLVMSQKTAEVVLEELLEAHRKYLPRFFADKTSIDKEEQL</sequence>
<dbReference type="Proteomes" id="UP000593601">
    <property type="component" value="Chromosome"/>
</dbReference>
<reference evidence="15 16" key="1">
    <citation type="submission" date="2020-10" db="EMBL/GenBank/DDBJ databases">
        <title>Blautia liquoris sp.nov., isolated from the mud in a fermentation cellar used for the production of Chinese strong-flavoured liquor.</title>
        <authorList>
            <person name="Lu L."/>
        </authorList>
    </citation>
    <scope>NUCLEOTIDE SEQUENCE [LARGE SCALE GENOMIC DNA]</scope>
    <source>
        <strain evidence="15 16">LZLJ-3</strain>
    </source>
</reference>
<feature type="domain" description="Glycosyl hydrolase family 4 C-terminal" evidence="14">
    <location>
        <begin position="198"/>
        <end position="408"/>
    </location>
</feature>